<dbReference type="GO" id="GO:0005184">
    <property type="term" value="F:neuropeptide hormone activity"/>
    <property type="evidence" value="ECO:0007669"/>
    <property type="project" value="InterPro"/>
</dbReference>
<dbReference type="Gene3D" id="1.10.2010.10">
    <property type="entry name" value="Crustacean CHH/MIH/GIH neurohormone"/>
    <property type="match status" value="1"/>
</dbReference>
<dbReference type="PRINTS" id="PR00550">
    <property type="entry name" value="HYPRGLYCEMIC"/>
</dbReference>
<keyword evidence="3" id="KW-0964">Secreted</keyword>
<name>A0A2I6QG64_9EUCA</name>
<accession>A0A2I6QG64</accession>
<feature type="disulfide bond" evidence="7">
    <location>
        <begin position="59"/>
        <end position="75"/>
    </location>
</feature>
<evidence type="ECO:0000256" key="4">
    <source>
        <dbReference type="ARBA" id="ARBA00022702"/>
    </source>
</evidence>
<evidence type="ECO:0000256" key="3">
    <source>
        <dbReference type="ARBA" id="ARBA00022525"/>
    </source>
</evidence>
<evidence type="ECO:0000256" key="7">
    <source>
        <dbReference type="PIRSR" id="PIRSR631098-51"/>
    </source>
</evidence>
<dbReference type="SUPFAM" id="SSF81778">
    <property type="entry name" value="Crustacean CHH/MIH/GIH neurohormone"/>
    <property type="match status" value="1"/>
</dbReference>
<keyword evidence="6" id="KW-0527">Neuropeptide</keyword>
<evidence type="ECO:0000256" key="1">
    <source>
        <dbReference type="ARBA" id="ARBA00004613"/>
    </source>
</evidence>
<dbReference type="InterPro" id="IPR018251">
    <property type="entry name" value="Crust_neurhormone_CS"/>
</dbReference>
<dbReference type="Pfam" id="PF01147">
    <property type="entry name" value="Crust_neurohorm"/>
    <property type="match status" value="1"/>
</dbReference>
<comment type="similarity">
    <text evidence="2">Belongs to the arthropod CHH/MIH/GIH/VIH hormone family.</text>
</comment>
<organism evidence="8">
    <name type="scientific">Metopograpsus thukuhar</name>
    <dbReference type="NCBI Taxonomy" id="156081"/>
    <lineage>
        <taxon>Eukaryota</taxon>
        <taxon>Metazoa</taxon>
        <taxon>Ecdysozoa</taxon>
        <taxon>Arthropoda</taxon>
        <taxon>Crustacea</taxon>
        <taxon>Multicrustacea</taxon>
        <taxon>Malacostraca</taxon>
        <taxon>Eumalacostraca</taxon>
        <taxon>Eucarida</taxon>
        <taxon>Decapoda</taxon>
        <taxon>Pleocyemata</taxon>
        <taxon>Brachyura</taxon>
        <taxon>Eubrachyura</taxon>
        <taxon>Grapsoidea</taxon>
        <taxon>Grapsidae</taxon>
        <taxon>Metopograpsus</taxon>
    </lineage>
</organism>
<keyword evidence="4" id="KW-0372">Hormone</keyword>
<dbReference type="GO" id="GO:0007218">
    <property type="term" value="P:neuropeptide signaling pathway"/>
    <property type="evidence" value="ECO:0007669"/>
    <property type="project" value="UniProtKB-KW"/>
</dbReference>
<dbReference type="InterPro" id="IPR031098">
    <property type="entry name" value="Crust_neurohorm"/>
</dbReference>
<feature type="disulfide bond" evidence="7">
    <location>
        <begin position="62"/>
        <end position="88"/>
    </location>
</feature>
<dbReference type="EMBL" id="KY284580">
    <property type="protein sequence ID" value="AUN35183.1"/>
    <property type="molecule type" value="mRNA"/>
</dbReference>
<evidence type="ECO:0000256" key="2">
    <source>
        <dbReference type="ARBA" id="ARBA00005447"/>
    </source>
</evidence>
<keyword evidence="5 7" id="KW-1015">Disulfide bond</keyword>
<dbReference type="PROSITE" id="PS01250">
    <property type="entry name" value="CHH_MIH_GIH"/>
    <property type="match status" value="1"/>
</dbReference>
<dbReference type="AlphaFoldDB" id="A0A2I6QG64"/>
<reference evidence="8" key="2">
    <citation type="journal article" date="2017" name="Gen. Comp. Endocrinol.">
        <title>Characterization of the neuropeptidome of a Southern Ocean decapod, the Antarctic shrimp Chorismus antarcticus: Focusing on a new decapod ITP-like peptide belonging to the CHH peptide family.</title>
        <authorList>
            <person name="Toullec J.Y."/>
            <person name="Corre E."/>
            <person name="Mandon P."/>
            <person name="Gonzalez-Aravena M."/>
            <person name="Ollivaux C."/>
            <person name="Lee C.Y."/>
        </authorList>
    </citation>
    <scope>NUCLEOTIDE SEQUENCE</scope>
</reference>
<dbReference type="InterPro" id="IPR001262">
    <property type="entry name" value="Hyperglycemic2"/>
</dbReference>
<evidence type="ECO:0000256" key="6">
    <source>
        <dbReference type="ARBA" id="ARBA00023320"/>
    </source>
</evidence>
<dbReference type="InterPro" id="IPR001166">
    <property type="entry name" value="Hyperglycemic"/>
</dbReference>
<protein>
    <submittedName>
        <fullName evidence="8">MIH-VIH family peptide 1</fullName>
    </submittedName>
</protein>
<proteinExistence type="evidence at transcript level"/>
<sequence>MMSRTEFRFASQKTWLVTVVVLAVLWSIGVQRTAAGLINDECPNVIGNRDIYKKVDWICEDCANIFRTSGLANLCRSNCFRNMDFLWCVYASERQAEKDELTRYVSILSAGNGSE</sequence>
<dbReference type="GO" id="GO:0005576">
    <property type="term" value="C:extracellular region"/>
    <property type="evidence" value="ECO:0007669"/>
    <property type="project" value="UniProtKB-SubCell"/>
</dbReference>
<dbReference type="InterPro" id="IPR035957">
    <property type="entry name" value="Crust_neurohorm_sf"/>
</dbReference>
<reference evidence="8" key="1">
    <citation type="submission" date="2016-12" db="EMBL/GenBank/DDBJ databases">
        <authorList>
            <person name="Song W.-J."/>
            <person name="Kurnit D.M."/>
        </authorList>
    </citation>
    <scope>NUCLEOTIDE SEQUENCE</scope>
</reference>
<comment type="subcellular location">
    <subcellularLocation>
        <location evidence="1">Secreted</location>
    </subcellularLocation>
</comment>
<feature type="disulfide bond" evidence="7">
    <location>
        <begin position="42"/>
        <end position="79"/>
    </location>
</feature>
<evidence type="ECO:0000313" key="8">
    <source>
        <dbReference type="EMBL" id="AUN35183.1"/>
    </source>
</evidence>
<evidence type="ECO:0000256" key="5">
    <source>
        <dbReference type="ARBA" id="ARBA00023157"/>
    </source>
</evidence>
<dbReference type="PRINTS" id="PR00549">
    <property type="entry name" value="HYPRGLYCEMC2"/>
</dbReference>